<reference evidence="2 3" key="1">
    <citation type="submission" date="2017-08" db="EMBL/GenBank/DDBJ databases">
        <title>Infants hospitalized years apart are colonized by the same room-sourced microbial strains.</title>
        <authorList>
            <person name="Brooks B."/>
            <person name="Olm M.R."/>
            <person name="Firek B.A."/>
            <person name="Baker R."/>
            <person name="Thomas B.C."/>
            <person name="Morowitz M.J."/>
            <person name="Banfield J.F."/>
        </authorList>
    </citation>
    <scope>NUCLEOTIDE SEQUENCE [LARGE SCALE GENOMIC DNA]</scope>
    <source>
        <strain evidence="2">S2_003_000_R2_14</strain>
    </source>
</reference>
<organism evidence="2 3">
    <name type="scientific">Archangium gephyra</name>
    <dbReference type="NCBI Taxonomy" id="48"/>
    <lineage>
        <taxon>Bacteria</taxon>
        <taxon>Pseudomonadati</taxon>
        <taxon>Myxococcota</taxon>
        <taxon>Myxococcia</taxon>
        <taxon>Myxococcales</taxon>
        <taxon>Cystobacterineae</taxon>
        <taxon>Archangiaceae</taxon>
        <taxon>Archangium</taxon>
    </lineage>
</organism>
<comment type="caution">
    <text evidence="2">The sequence shown here is derived from an EMBL/GenBank/DDBJ whole genome shotgun (WGS) entry which is preliminary data.</text>
</comment>
<feature type="chain" id="PRO_5015924713" description="Porin" evidence="1">
    <location>
        <begin position="20"/>
        <end position="430"/>
    </location>
</feature>
<dbReference type="AlphaFoldDB" id="A0A2W5UUI0"/>
<proteinExistence type="predicted"/>
<evidence type="ECO:0000313" key="2">
    <source>
        <dbReference type="EMBL" id="PZR06954.1"/>
    </source>
</evidence>
<dbReference type="SUPFAM" id="SSF56935">
    <property type="entry name" value="Porins"/>
    <property type="match status" value="1"/>
</dbReference>
<name>A0A2W5UUI0_9BACT</name>
<evidence type="ECO:0008006" key="4">
    <source>
        <dbReference type="Google" id="ProtNLM"/>
    </source>
</evidence>
<evidence type="ECO:0000313" key="3">
    <source>
        <dbReference type="Proteomes" id="UP000249061"/>
    </source>
</evidence>
<dbReference type="Proteomes" id="UP000249061">
    <property type="component" value="Unassembled WGS sequence"/>
</dbReference>
<keyword evidence="1" id="KW-0732">Signal</keyword>
<protein>
    <recommendedName>
        <fullName evidence="4">Porin</fullName>
    </recommendedName>
</protein>
<feature type="signal peptide" evidence="1">
    <location>
        <begin position="1"/>
        <end position="19"/>
    </location>
</feature>
<sequence length="430" mass="47035">MKRWRAVPVLLLCASFAAAQDVVEVPDEDPGEGFTPNEAQGEDPLRFTGYIDVGFVKASGNGSSFSPEDRRTPLDYGNDAFAPAVNSRGDVASTDSTGRFTNGFLPRSAGIGSTPSFLLNTVSADVRYTPRNVPLFLFARLQMMPRFTGQGDSTRVDLQQAFGRLSPFKNHELAVFLGRFDSVFGIEYLENEANLRPGVTPSLIARYTTGHGLGAKAFYRFQLPALWSAVSFNVAATNNGTRVDALVPVNASLTGNFVGSARIGYELNLQYVQLKLGVSGLYGPRNDQRSATSRQMALAGDVRLSAFGFSLAGEFLRLIDEQGPGTKITGLTVAELASGFEVWGGWGRVSYTLPWKNEVFGGLTLYGRYDRRHAQFQGFTELRTDRFTAGLRLDLWDLLALKAEYLFNRELAGAPDVDNDVFTSSAVFTW</sequence>
<gene>
    <name evidence="2" type="ORF">DI536_29230</name>
</gene>
<evidence type="ECO:0000256" key="1">
    <source>
        <dbReference type="SAM" id="SignalP"/>
    </source>
</evidence>
<dbReference type="EMBL" id="QFQP01000035">
    <property type="protein sequence ID" value="PZR06954.1"/>
    <property type="molecule type" value="Genomic_DNA"/>
</dbReference>
<accession>A0A2W5UUI0</accession>